<feature type="transmembrane region" description="Helical" evidence="1">
    <location>
        <begin position="38"/>
        <end position="58"/>
    </location>
</feature>
<feature type="transmembrane region" description="Helical" evidence="1">
    <location>
        <begin position="164"/>
        <end position="183"/>
    </location>
</feature>
<comment type="caution">
    <text evidence="2">The sequence shown here is derived from an EMBL/GenBank/DDBJ whole genome shotgun (WGS) entry which is preliminary data.</text>
</comment>
<dbReference type="Proteomes" id="UP000653411">
    <property type="component" value="Unassembled WGS sequence"/>
</dbReference>
<sequence length="251" mass="27432">MLWLDDYERRARLAPGLLALLPVSVALAVLGLSKAPVIVSVLTALSLAGGPIVLAELVRHQGRKVQEVLWASWGGSPTIQKLRLLQEGQNSLQRETWRKAVSSVTGIEFASARSERANPTRADEAIEVAVGQVRNLTRNETKFPLLRAENRGYGFHRNLYGIRWTGRITALVVVLGVVGYMLWLANVEHRPALTTVNILALLATAACLAIWCVLPSPVRMKNAAERYAYELLQAAVVLAAEKAEPSPEGTQ</sequence>
<dbReference type="EMBL" id="BMML01000018">
    <property type="protein sequence ID" value="GGN30546.1"/>
    <property type="molecule type" value="Genomic_DNA"/>
</dbReference>
<keyword evidence="1" id="KW-0472">Membrane</keyword>
<name>A0A917XJA7_9ACTN</name>
<feature type="transmembrane region" description="Helical" evidence="1">
    <location>
        <begin position="195"/>
        <end position="214"/>
    </location>
</feature>
<keyword evidence="3" id="KW-1185">Reference proteome</keyword>
<accession>A0A917XJA7</accession>
<dbReference type="RefSeq" id="WP_189266714.1">
    <property type="nucleotide sequence ID" value="NZ_BMML01000018.1"/>
</dbReference>
<keyword evidence="1" id="KW-0812">Transmembrane</keyword>
<proteinExistence type="predicted"/>
<gene>
    <name evidence="2" type="ORF">GCM10011578_067730</name>
</gene>
<evidence type="ECO:0000313" key="2">
    <source>
        <dbReference type="EMBL" id="GGN30546.1"/>
    </source>
</evidence>
<reference evidence="2" key="1">
    <citation type="journal article" date="2014" name="Int. J. Syst. Evol. Microbiol.">
        <title>Complete genome sequence of Corynebacterium casei LMG S-19264T (=DSM 44701T), isolated from a smear-ripened cheese.</title>
        <authorList>
            <consortium name="US DOE Joint Genome Institute (JGI-PGF)"/>
            <person name="Walter F."/>
            <person name="Albersmeier A."/>
            <person name="Kalinowski J."/>
            <person name="Ruckert C."/>
        </authorList>
    </citation>
    <scope>NUCLEOTIDE SEQUENCE</scope>
    <source>
        <strain evidence="2">CGMCC 4.7110</strain>
    </source>
</reference>
<dbReference type="AlphaFoldDB" id="A0A917XJA7"/>
<keyword evidence="1" id="KW-1133">Transmembrane helix</keyword>
<organism evidence="2 3">
    <name type="scientific">Streptomyces fuscichromogenes</name>
    <dbReference type="NCBI Taxonomy" id="1324013"/>
    <lineage>
        <taxon>Bacteria</taxon>
        <taxon>Bacillati</taxon>
        <taxon>Actinomycetota</taxon>
        <taxon>Actinomycetes</taxon>
        <taxon>Kitasatosporales</taxon>
        <taxon>Streptomycetaceae</taxon>
        <taxon>Streptomyces</taxon>
    </lineage>
</organism>
<feature type="transmembrane region" description="Helical" evidence="1">
    <location>
        <begin position="12"/>
        <end position="32"/>
    </location>
</feature>
<evidence type="ECO:0000313" key="3">
    <source>
        <dbReference type="Proteomes" id="UP000653411"/>
    </source>
</evidence>
<reference evidence="2" key="2">
    <citation type="submission" date="2020-09" db="EMBL/GenBank/DDBJ databases">
        <authorList>
            <person name="Sun Q."/>
            <person name="Zhou Y."/>
        </authorList>
    </citation>
    <scope>NUCLEOTIDE SEQUENCE</scope>
    <source>
        <strain evidence="2">CGMCC 4.7110</strain>
    </source>
</reference>
<evidence type="ECO:0000256" key="1">
    <source>
        <dbReference type="SAM" id="Phobius"/>
    </source>
</evidence>
<protein>
    <submittedName>
        <fullName evidence="2">Uncharacterized protein</fullName>
    </submittedName>
</protein>